<keyword evidence="11" id="KW-1185">Reference proteome</keyword>
<dbReference type="Gene3D" id="3.40.50.1820">
    <property type="entry name" value="alpha/beta hydrolase"/>
    <property type="match status" value="1"/>
</dbReference>
<reference evidence="10 11" key="1">
    <citation type="submission" date="2018-06" db="EMBL/GenBank/DDBJ databases">
        <title>Genomic Encyclopedia of Type Strains, Phase IV (KMG-IV): sequencing the most valuable type-strain genomes for metagenomic binning, comparative biology and taxonomic classification.</title>
        <authorList>
            <person name="Goeker M."/>
        </authorList>
    </citation>
    <scope>NUCLEOTIDE SEQUENCE [LARGE SCALE GENOMIC DNA]</scope>
    <source>
        <strain evidence="10 11">DSM 25532</strain>
    </source>
</reference>
<dbReference type="Gene3D" id="3.40.720.10">
    <property type="entry name" value="Alkaline Phosphatase, subunit A"/>
    <property type="match status" value="1"/>
</dbReference>
<evidence type="ECO:0000259" key="8">
    <source>
        <dbReference type="Pfam" id="PF00884"/>
    </source>
</evidence>
<feature type="domain" description="Sulfatase N-terminal" evidence="8">
    <location>
        <begin position="36"/>
        <end position="378"/>
    </location>
</feature>
<keyword evidence="4 7" id="KW-0732">Signal</keyword>
<dbReference type="Proteomes" id="UP000253426">
    <property type="component" value="Unassembled WGS sequence"/>
</dbReference>
<evidence type="ECO:0000259" key="9">
    <source>
        <dbReference type="Pfam" id="PF08450"/>
    </source>
</evidence>
<dbReference type="AlphaFoldDB" id="A0A366HPB9"/>
<dbReference type="Pfam" id="PF00884">
    <property type="entry name" value="Sulfatase"/>
    <property type="match status" value="1"/>
</dbReference>
<dbReference type="PROSITE" id="PS00523">
    <property type="entry name" value="SULFATASE_1"/>
    <property type="match status" value="1"/>
</dbReference>
<protein>
    <submittedName>
        <fullName evidence="10">Arylsulfatase A-like enzyme</fullName>
    </submittedName>
</protein>
<keyword evidence="5" id="KW-0378">Hydrolase</keyword>
<evidence type="ECO:0000313" key="10">
    <source>
        <dbReference type="EMBL" id="RBP43825.1"/>
    </source>
</evidence>
<dbReference type="PANTHER" id="PTHR42693:SF42">
    <property type="entry name" value="ARYLSULFATASE G"/>
    <property type="match status" value="1"/>
</dbReference>
<dbReference type="Gene3D" id="3.30.1120.10">
    <property type="match status" value="1"/>
</dbReference>
<dbReference type="Pfam" id="PF08450">
    <property type="entry name" value="SGL"/>
    <property type="match status" value="1"/>
</dbReference>
<dbReference type="InterPro" id="IPR029058">
    <property type="entry name" value="AB_hydrolase_fold"/>
</dbReference>
<dbReference type="SUPFAM" id="SSF53474">
    <property type="entry name" value="alpha/beta-Hydrolases"/>
    <property type="match status" value="1"/>
</dbReference>
<feature type="domain" description="SMP-30/Gluconolactonase/LRE-like region" evidence="9">
    <location>
        <begin position="934"/>
        <end position="1162"/>
    </location>
</feature>
<dbReference type="InterPro" id="IPR050738">
    <property type="entry name" value="Sulfatase"/>
</dbReference>
<dbReference type="Gene3D" id="2.120.10.30">
    <property type="entry name" value="TolB, C-terminal domain"/>
    <property type="match status" value="1"/>
</dbReference>
<evidence type="ECO:0000256" key="7">
    <source>
        <dbReference type="SAM" id="SignalP"/>
    </source>
</evidence>
<dbReference type="Pfam" id="PF00756">
    <property type="entry name" value="Esterase"/>
    <property type="match status" value="1"/>
</dbReference>
<evidence type="ECO:0000256" key="4">
    <source>
        <dbReference type="ARBA" id="ARBA00022729"/>
    </source>
</evidence>
<sequence>MKVSLSRTLILYVCTSWCLLSSHSWTQQPAATGKKPNIIFILADDLGWSDTAINGTTTFFETPNIQKLADRGMTFRQAYAANPTCSPTRASILTGMYPGRIGITTPSCHEPDVRLEATLNQRSAPDQPSLSTQTATRLKQEYFTLAEALKENGYKTGHFGKWHLGLEPYDPKRQGFDVDVPNWSGPGPSGYLAPWKGKNFSLPAKEGEHVEDLMSQEAIKFMREHKDEPFYLNYWAFSVHSPWQAKPDLVEKYRRKSDAKALQREPVYAAMVESLDDAVGRLLNTLDELKIADRTIIVFFSDNGGVNWFEPNMKKNSGMDYAPTSNAPLRGGKGTLYEGGTREPCVVVWPGKTQAGAKSDALLSSVDFYPTLLEMAGIPVKSEVRLDGVSQVPALLGKKGPRDTTFCYFPHYSPPGHVVKTVPGAWVRQGDWKLIRLFNAAPDQNDRYELYNLKDDPGEARDLSVDLYAKVQELDVLLSKHLRETNALVPGKNPYYNPELPDLIPVKGATLAKRNGVLVITAEGNPSFSTTELPSGQGPFTLGVRIRAHGKGEGRIFWNTSKKEPYARERSASFPLEHDDAWHNYAIAIPAAQPLYSLRLDAGTGAGETRVEFLRLRDKGEKLVREWTFNGDDYVTGPDSRRQPEVPVGKRFQFTFDSSKIFPGTSRGITVYVPAQYKADKPACVYVGLDGLGFGVPEVFDNLIHSGEMPVTIAIGVAPGSVASTKAGQNPRFNRSYEFDGMNDNFARFILEELLPDIEKRQTPDGLPIRLSKDPNDRCTGGGSTGGIGAFTLAWERPDAFRRVFSSIGTYVGMRGGDGYPVLVRKTEPKPIRIFIQDGEHDQWMGGPEVGDWWMSNQTMERALKFSGYQVEHVWGTGRHSGKQAAMEFPDAMRWLWKGWPQPVTSGTSDNKVLQSILAQGEEWKPVAEVASPGGPLATDAQGNVAFVNTKESKLMQVIAEGGVRELGSTKAETSCFAFGADGRLRFADANAKKLMVREADGKEAVLAEGVAATNFVVTHDGRIYATDAKAGTLTLIKSDGAKVELDHGLRQPSAVTLSPDGLWLAVAEASTPWGVSCRIQEDGSVQEKQRYYWYHIPDWAADSGAKQAVMDAAGQMYVATRMGVEVFDRNGRVRAILPLPNRGEASAVAFGGKDFKTLYVIAGGKLWARTMKMAGVPAWSAPVQLPPWGAG</sequence>
<dbReference type="GO" id="GO:0046872">
    <property type="term" value="F:metal ion binding"/>
    <property type="evidence" value="ECO:0007669"/>
    <property type="project" value="UniProtKB-KW"/>
</dbReference>
<dbReference type="InterPro" id="IPR000917">
    <property type="entry name" value="Sulfatase_N"/>
</dbReference>
<dbReference type="PANTHER" id="PTHR42693">
    <property type="entry name" value="ARYLSULFATASE FAMILY MEMBER"/>
    <property type="match status" value="1"/>
</dbReference>
<evidence type="ECO:0000256" key="1">
    <source>
        <dbReference type="ARBA" id="ARBA00001913"/>
    </source>
</evidence>
<dbReference type="InterPro" id="IPR000801">
    <property type="entry name" value="Esterase-like"/>
</dbReference>
<comment type="cofactor">
    <cofactor evidence="1">
        <name>Ca(2+)</name>
        <dbReference type="ChEBI" id="CHEBI:29108"/>
    </cofactor>
</comment>
<gene>
    <name evidence="10" type="ORF">DES53_105224</name>
</gene>
<evidence type="ECO:0000256" key="3">
    <source>
        <dbReference type="ARBA" id="ARBA00022723"/>
    </source>
</evidence>
<dbReference type="SUPFAM" id="SSF53649">
    <property type="entry name" value="Alkaline phosphatase-like"/>
    <property type="match status" value="1"/>
</dbReference>
<dbReference type="InterPro" id="IPR024607">
    <property type="entry name" value="Sulfatase_CS"/>
</dbReference>
<dbReference type="InterPro" id="IPR013658">
    <property type="entry name" value="SGL"/>
</dbReference>
<keyword evidence="3" id="KW-0479">Metal-binding</keyword>
<organism evidence="10 11">
    <name type="scientific">Roseimicrobium gellanilyticum</name>
    <dbReference type="NCBI Taxonomy" id="748857"/>
    <lineage>
        <taxon>Bacteria</taxon>
        <taxon>Pseudomonadati</taxon>
        <taxon>Verrucomicrobiota</taxon>
        <taxon>Verrucomicrobiia</taxon>
        <taxon>Verrucomicrobiales</taxon>
        <taxon>Verrucomicrobiaceae</taxon>
        <taxon>Roseimicrobium</taxon>
    </lineage>
</organism>
<feature type="signal peptide" evidence="7">
    <location>
        <begin position="1"/>
        <end position="26"/>
    </location>
</feature>
<comment type="similarity">
    <text evidence="2">Belongs to the sulfatase family.</text>
</comment>
<dbReference type="EMBL" id="QNRR01000005">
    <property type="protein sequence ID" value="RBP43825.1"/>
    <property type="molecule type" value="Genomic_DNA"/>
</dbReference>
<evidence type="ECO:0000256" key="2">
    <source>
        <dbReference type="ARBA" id="ARBA00008779"/>
    </source>
</evidence>
<proteinExistence type="inferred from homology"/>
<keyword evidence="6" id="KW-0106">Calcium</keyword>
<dbReference type="OrthoDB" id="246867at2"/>
<dbReference type="CDD" id="cd16144">
    <property type="entry name" value="ARS_like"/>
    <property type="match status" value="1"/>
</dbReference>
<dbReference type="SUPFAM" id="SSF63829">
    <property type="entry name" value="Calcium-dependent phosphotriesterase"/>
    <property type="match status" value="1"/>
</dbReference>
<evidence type="ECO:0000256" key="6">
    <source>
        <dbReference type="ARBA" id="ARBA00022837"/>
    </source>
</evidence>
<evidence type="ECO:0000256" key="5">
    <source>
        <dbReference type="ARBA" id="ARBA00022801"/>
    </source>
</evidence>
<name>A0A366HPB9_9BACT</name>
<comment type="caution">
    <text evidence="10">The sequence shown here is derived from an EMBL/GenBank/DDBJ whole genome shotgun (WGS) entry which is preliminary data.</text>
</comment>
<dbReference type="InterPro" id="IPR017850">
    <property type="entry name" value="Alkaline_phosphatase_core_sf"/>
</dbReference>
<evidence type="ECO:0000313" key="11">
    <source>
        <dbReference type="Proteomes" id="UP000253426"/>
    </source>
</evidence>
<feature type="chain" id="PRO_5016662272" evidence="7">
    <location>
        <begin position="27"/>
        <end position="1192"/>
    </location>
</feature>
<dbReference type="RefSeq" id="WP_113959293.1">
    <property type="nucleotide sequence ID" value="NZ_QNRR01000005.1"/>
</dbReference>
<dbReference type="GO" id="GO:0004065">
    <property type="term" value="F:arylsulfatase activity"/>
    <property type="evidence" value="ECO:0007669"/>
    <property type="project" value="TreeGrafter"/>
</dbReference>
<dbReference type="InterPro" id="IPR011042">
    <property type="entry name" value="6-blade_b-propeller_TolB-like"/>
</dbReference>
<accession>A0A366HPB9</accession>